<proteinExistence type="predicted"/>
<evidence type="ECO:0000256" key="1">
    <source>
        <dbReference type="SAM" id="SignalP"/>
    </source>
</evidence>
<feature type="signal peptide" evidence="1">
    <location>
        <begin position="1"/>
        <end position="33"/>
    </location>
</feature>
<dbReference type="InterPro" id="IPR006311">
    <property type="entry name" value="TAT_signal"/>
</dbReference>
<evidence type="ECO:0000313" key="2">
    <source>
        <dbReference type="EMBL" id="QPZ37402.1"/>
    </source>
</evidence>
<evidence type="ECO:0008006" key="4">
    <source>
        <dbReference type="Google" id="ProtNLM"/>
    </source>
</evidence>
<name>A0ABX6YF26_9MICO</name>
<sequence length="152" mass="15422">MSTDRTPTRRTVITAGAWSLPVIAMAVATPAAAASASQNWAVSDFVAYMPMPGTGQPDYIAIGVTLTNLDDPDAPAPPDVSATYTINDEAWDAELGYIVSDNTVIGGGTRPDGIELGESISITATFSMPDGSTVLGSGTAVVSVAPEGGIGF</sequence>
<dbReference type="PROSITE" id="PS51318">
    <property type="entry name" value="TAT"/>
    <property type="match status" value="1"/>
</dbReference>
<feature type="chain" id="PRO_5045855447" description="DUF4352 domain-containing protein" evidence="1">
    <location>
        <begin position="34"/>
        <end position="152"/>
    </location>
</feature>
<evidence type="ECO:0000313" key="3">
    <source>
        <dbReference type="Proteomes" id="UP000662814"/>
    </source>
</evidence>
<protein>
    <recommendedName>
        <fullName evidence="4">DUF4352 domain-containing protein</fullName>
    </recommendedName>
</protein>
<organism evidence="2 3">
    <name type="scientific">Paramicrobacterium chengjingii</name>
    <dbReference type="NCBI Taxonomy" id="2769067"/>
    <lineage>
        <taxon>Bacteria</taxon>
        <taxon>Bacillati</taxon>
        <taxon>Actinomycetota</taxon>
        <taxon>Actinomycetes</taxon>
        <taxon>Micrococcales</taxon>
        <taxon>Microbacteriaceae</taxon>
        <taxon>Paramicrobacterium</taxon>
    </lineage>
</organism>
<gene>
    <name evidence="2" type="ORF">HCR76_11185</name>
</gene>
<accession>A0ABX6YF26</accession>
<dbReference type="EMBL" id="CP061169">
    <property type="protein sequence ID" value="QPZ37402.1"/>
    <property type="molecule type" value="Genomic_DNA"/>
</dbReference>
<keyword evidence="3" id="KW-1185">Reference proteome</keyword>
<keyword evidence="1" id="KW-0732">Signal</keyword>
<dbReference type="Proteomes" id="UP000662814">
    <property type="component" value="Chromosome"/>
</dbReference>
<reference evidence="2 3" key="1">
    <citation type="submission" date="2020-12" db="EMBL/GenBank/DDBJ databases">
        <title>Microbacterium sp. HY060.</title>
        <authorList>
            <person name="Zhou J."/>
        </authorList>
    </citation>
    <scope>NUCLEOTIDE SEQUENCE [LARGE SCALE GENOMIC DNA]</scope>
    <source>
        <strain evidence="2 3">HY60</strain>
    </source>
</reference>
<dbReference type="RefSeq" id="WP_166992005.1">
    <property type="nucleotide sequence ID" value="NZ_CP061169.1"/>
</dbReference>